<feature type="transmembrane region" description="Helical" evidence="6">
    <location>
        <begin position="193"/>
        <end position="213"/>
    </location>
</feature>
<dbReference type="GO" id="GO:0016020">
    <property type="term" value="C:membrane"/>
    <property type="evidence" value="ECO:0007669"/>
    <property type="project" value="UniProtKB-SubCell"/>
</dbReference>
<gene>
    <name evidence="8" type="ORF">H2204_006300</name>
</gene>
<dbReference type="PANTHER" id="PTHR48022:SF2">
    <property type="entry name" value="PLASTIDIC GLUCOSE TRANSPORTER 4"/>
    <property type="match status" value="1"/>
</dbReference>
<feature type="domain" description="Major facilitator superfamily (MFS) profile" evidence="7">
    <location>
        <begin position="23"/>
        <end position="271"/>
    </location>
</feature>
<name>A0AA38Y4F8_9EURO</name>
<dbReference type="Gene3D" id="1.20.1250.20">
    <property type="entry name" value="MFS general substrate transporter like domains"/>
    <property type="match status" value="1"/>
</dbReference>
<dbReference type="EMBL" id="JAPDRN010000038">
    <property type="protein sequence ID" value="KAJ9634475.1"/>
    <property type="molecule type" value="Genomic_DNA"/>
</dbReference>
<protein>
    <recommendedName>
        <fullName evidence="7">Major facilitator superfamily (MFS) profile domain-containing protein</fullName>
    </recommendedName>
</protein>
<keyword evidence="3 6" id="KW-0812">Transmembrane</keyword>
<dbReference type="Proteomes" id="UP001172681">
    <property type="component" value="Unassembled WGS sequence"/>
</dbReference>
<feature type="transmembrane region" description="Helical" evidence="6">
    <location>
        <begin position="131"/>
        <end position="149"/>
    </location>
</feature>
<sequence>MAQSLKGRLRLAFPDTGPRMAFVAVYCSFGAIMFGMDYGFWSGLLGMQQFVKDFGIYDANTKSYILPSSWVSAGSGIPIAGLAIGALLAGLISKRIGRVRACRYLAYMSIVGSLIMTTAITSYWQIMVGRFINTAALGLLANTLPVYLAEVAPLRLRGSLINVYQFSIGIGAVLVGTINWGMNTRTDQWAYRLVLLIQVPLALVFAIGSFFIVESPRWLIGKSRETEAQKNLAILRPYVSRDVITHEVQLLVAAEEENKTHFSSGWLECFR</sequence>
<feature type="transmembrane region" description="Helical" evidence="6">
    <location>
        <begin position="70"/>
        <end position="92"/>
    </location>
</feature>
<dbReference type="InterPro" id="IPR005828">
    <property type="entry name" value="MFS_sugar_transport-like"/>
</dbReference>
<feature type="transmembrane region" description="Helical" evidence="6">
    <location>
        <begin position="161"/>
        <end position="181"/>
    </location>
</feature>
<comment type="similarity">
    <text evidence="2">Belongs to the major facilitator superfamily. Sugar transporter (TC 2.A.1.1) family.</text>
</comment>
<dbReference type="SUPFAM" id="SSF103473">
    <property type="entry name" value="MFS general substrate transporter"/>
    <property type="match status" value="1"/>
</dbReference>
<dbReference type="InterPro" id="IPR020846">
    <property type="entry name" value="MFS_dom"/>
</dbReference>
<organism evidence="8 9">
    <name type="scientific">Knufia peltigerae</name>
    <dbReference type="NCBI Taxonomy" id="1002370"/>
    <lineage>
        <taxon>Eukaryota</taxon>
        <taxon>Fungi</taxon>
        <taxon>Dikarya</taxon>
        <taxon>Ascomycota</taxon>
        <taxon>Pezizomycotina</taxon>
        <taxon>Eurotiomycetes</taxon>
        <taxon>Chaetothyriomycetidae</taxon>
        <taxon>Chaetothyriales</taxon>
        <taxon>Trichomeriaceae</taxon>
        <taxon>Knufia</taxon>
    </lineage>
</organism>
<evidence type="ECO:0000256" key="5">
    <source>
        <dbReference type="ARBA" id="ARBA00023136"/>
    </source>
</evidence>
<evidence type="ECO:0000313" key="8">
    <source>
        <dbReference type="EMBL" id="KAJ9634475.1"/>
    </source>
</evidence>
<feature type="transmembrane region" description="Helical" evidence="6">
    <location>
        <begin position="21"/>
        <end position="41"/>
    </location>
</feature>
<evidence type="ECO:0000256" key="4">
    <source>
        <dbReference type="ARBA" id="ARBA00022989"/>
    </source>
</evidence>
<evidence type="ECO:0000256" key="1">
    <source>
        <dbReference type="ARBA" id="ARBA00004141"/>
    </source>
</evidence>
<keyword evidence="4 6" id="KW-1133">Transmembrane helix</keyword>
<reference evidence="8" key="1">
    <citation type="submission" date="2022-10" db="EMBL/GenBank/DDBJ databases">
        <title>Culturing micro-colonial fungi from biological soil crusts in the Mojave desert and describing Neophaeococcomyces mojavensis, and introducing the new genera and species Taxawa tesnikishii.</title>
        <authorList>
            <person name="Kurbessoian T."/>
            <person name="Stajich J.E."/>
        </authorList>
    </citation>
    <scope>NUCLEOTIDE SEQUENCE</scope>
    <source>
        <strain evidence="8">TK_35</strain>
    </source>
</reference>
<dbReference type="PANTHER" id="PTHR48022">
    <property type="entry name" value="PLASTIDIC GLUCOSE TRANSPORTER 4"/>
    <property type="match status" value="1"/>
</dbReference>
<dbReference type="PROSITE" id="PS50850">
    <property type="entry name" value="MFS"/>
    <property type="match status" value="1"/>
</dbReference>
<proteinExistence type="inferred from homology"/>
<dbReference type="GO" id="GO:0005351">
    <property type="term" value="F:carbohydrate:proton symporter activity"/>
    <property type="evidence" value="ECO:0007669"/>
    <property type="project" value="TreeGrafter"/>
</dbReference>
<comment type="caution">
    <text evidence="8">The sequence shown here is derived from an EMBL/GenBank/DDBJ whole genome shotgun (WGS) entry which is preliminary data.</text>
</comment>
<accession>A0AA38Y4F8</accession>
<dbReference type="AlphaFoldDB" id="A0AA38Y4F8"/>
<evidence type="ECO:0000256" key="6">
    <source>
        <dbReference type="SAM" id="Phobius"/>
    </source>
</evidence>
<evidence type="ECO:0000256" key="3">
    <source>
        <dbReference type="ARBA" id="ARBA00022692"/>
    </source>
</evidence>
<keyword evidence="5 6" id="KW-0472">Membrane</keyword>
<dbReference type="InterPro" id="IPR050360">
    <property type="entry name" value="MFS_Sugar_Transporters"/>
</dbReference>
<feature type="transmembrane region" description="Helical" evidence="6">
    <location>
        <begin position="104"/>
        <end position="125"/>
    </location>
</feature>
<comment type="subcellular location">
    <subcellularLocation>
        <location evidence="1">Membrane</location>
        <topology evidence="1">Multi-pass membrane protein</topology>
    </subcellularLocation>
</comment>
<dbReference type="Pfam" id="PF00083">
    <property type="entry name" value="Sugar_tr"/>
    <property type="match status" value="1"/>
</dbReference>
<evidence type="ECO:0000259" key="7">
    <source>
        <dbReference type="PROSITE" id="PS50850"/>
    </source>
</evidence>
<evidence type="ECO:0000313" key="9">
    <source>
        <dbReference type="Proteomes" id="UP001172681"/>
    </source>
</evidence>
<dbReference type="InterPro" id="IPR036259">
    <property type="entry name" value="MFS_trans_sf"/>
</dbReference>
<evidence type="ECO:0000256" key="2">
    <source>
        <dbReference type="ARBA" id="ARBA00010992"/>
    </source>
</evidence>
<keyword evidence="9" id="KW-1185">Reference proteome</keyword>